<name>A0A315ZWS1_9FIRM</name>
<keyword evidence="8" id="KW-1278">Translocase</keyword>
<dbReference type="CDD" id="cd03225">
    <property type="entry name" value="ABC_cobalt_CbiO_domain1"/>
    <property type="match status" value="1"/>
</dbReference>
<evidence type="ECO:0000256" key="1">
    <source>
        <dbReference type="ARBA" id="ARBA00004202"/>
    </source>
</evidence>
<dbReference type="SMART" id="SM00382">
    <property type="entry name" value="AAA"/>
    <property type="match status" value="2"/>
</dbReference>
<dbReference type="InterPro" id="IPR003593">
    <property type="entry name" value="AAA+_ATPase"/>
</dbReference>
<sequence length="496" mass="54809">MINLKDVSFSYAGSERESGIKNINLAVGEGEVVLLCGESGCGKTTVTRLINGLIPHYYEGQMSGEVLIGEQKIHELPLNKTSRLVGSVFQNPRSQFFNVSTTSEIAFGCENMALTVPEIFARLDQTVREFNIESLMNRSIFKLSGGEKQKIACASVAASNPPILVLDEPSSNLDTNVVEDLRRLIEMWKKKGKTIIIAEHRLYYLRELIDRVIYMKDGIIAREYTAETFQSLSPDVLTEMGLRPLSLSDIEKKHGTLPESNEAMALSGFSYTYKNAAGPTLNMKNFSIPRNAVIAIVGKNGAGKSTFARCLCGLEKKFGGAVEKGNQTLRTRQLLKKSYMVMQDVNHQLFTESVLDEVLLSMENPEEAAAGQILDSLDLLPLKDLHPMSLSGGQKQRVAIAGAVASQRNIIIFDEPTSGLDLYHMKEVAQNIELLKTQGKTVFLITHDLEVVMECCTHVLHFENGEAIGNYPLNSEGCEKLKSFFGHVPANNKILQ</sequence>
<evidence type="ECO:0000256" key="9">
    <source>
        <dbReference type="ARBA" id="ARBA00023136"/>
    </source>
</evidence>
<keyword evidence="9" id="KW-0472">Membrane</keyword>
<accession>A0A315ZWS1</accession>
<keyword evidence="5" id="KW-0677">Repeat</keyword>
<dbReference type="GO" id="GO:0016887">
    <property type="term" value="F:ATP hydrolysis activity"/>
    <property type="evidence" value="ECO:0007669"/>
    <property type="project" value="InterPro"/>
</dbReference>
<dbReference type="GO" id="GO:0005524">
    <property type="term" value="F:ATP binding"/>
    <property type="evidence" value="ECO:0007669"/>
    <property type="project" value="UniProtKB-KW"/>
</dbReference>
<evidence type="ECO:0000259" key="11">
    <source>
        <dbReference type="PROSITE" id="PS50893"/>
    </source>
</evidence>
<evidence type="ECO:0000256" key="5">
    <source>
        <dbReference type="ARBA" id="ARBA00022737"/>
    </source>
</evidence>
<dbReference type="InterPro" id="IPR017871">
    <property type="entry name" value="ABC_transporter-like_CS"/>
</dbReference>
<dbReference type="InterPro" id="IPR027417">
    <property type="entry name" value="P-loop_NTPase"/>
</dbReference>
<dbReference type="OrthoDB" id="501320at2"/>
<dbReference type="Proteomes" id="UP000254051">
    <property type="component" value="Unassembled WGS sequence"/>
</dbReference>
<comment type="subcellular location">
    <subcellularLocation>
        <location evidence="1">Cell membrane</location>
        <topology evidence="1">Peripheral membrane protein</topology>
    </subcellularLocation>
</comment>
<dbReference type="SUPFAM" id="SSF52540">
    <property type="entry name" value="P-loop containing nucleoside triphosphate hydrolases"/>
    <property type="match status" value="2"/>
</dbReference>
<dbReference type="EMBL" id="UHJJ01000005">
    <property type="protein sequence ID" value="SUQ14116.1"/>
    <property type="molecule type" value="Genomic_DNA"/>
</dbReference>
<dbReference type="InterPro" id="IPR050095">
    <property type="entry name" value="ECF_ABC_transporter_ATP-bd"/>
</dbReference>
<proteinExistence type="inferred from homology"/>
<evidence type="ECO:0000256" key="3">
    <source>
        <dbReference type="ARBA" id="ARBA00022448"/>
    </source>
</evidence>
<keyword evidence="4" id="KW-1003">Cell membrane</keyword>
<keyword evidence="7 12" id="KW-0067">ATP-binding</keyword>
<feature type="domain" description="ABC transporter" evidence="11">
    <location>
        <begin position="264"/>
        <end position="489"/>
    </location>
</feature>
<evidence type="ECO:0000256" key="2">
    <source>
        <dbReference type="ARBA" id="ARBA00005417"/>
    </source>
</evidence>
<dbReference type="PANTHER" id="PTHR43553">
    <property type="entry name" value="HEAVY METAL TRANSPORTER"/>
    <property type="match status" value="1"/>
</dbReference>
<dbReference type="InterPro" id="IPR015856">
    <property type="entry name" value="ABC_transpr_CbiO/EcfA_su"/>
</dbReference>
<comment type="function">
    <text evidence="10">Probably part of an ABC transporter complex. Responsible for energy coupling to the transport system.</text>
</comment>
<evidence type="ECO:0000256" key="6">
    <source>
        <dbReference type="ARBA" id="ARBA00022741"/>
    </source>
</evidence>
<reference evidence="13" key="1">
    <citation type="submission" date="2017-07" db="EMBL/GenBank/DDBJ databases">
        <authorList>
            <person name="Varghese N."/>
            <person name="Submissions S."/>
        </authorList>
    </citation>
    <scope>NUCLEOTIDE SEQUENCE [LARGE SCALE GENOMIC DNA]</scope>
    <source>
        <strain evidence="13">NLAE-zl-C134</strain>
    </source>
</reference>
<dbReference type="GO" id="GO:0043190">
    <property type="term" value="C:ATP-binding cassette (ABC) transporter complex"/>
    <property type="evidence" value="ECO:0007669"/>
    <property type="project" value="TreeGrafter"/>
</dbReference>
<evidence type="ECO:0000256" key="8">
    <source>
        <dbReference type="ARBA" id="ARBA00022967"/>
    </source>
</evidence>
<dbReference type="GO" id="GO:0042626">
    <property type="term" value="F:ATPase-coupled transmembrane transporter activity"/>
    <property type="evidence" value="ECO:0007669"/>
    <property type="project" value="TreeGrafter"/>
</dbReference>
<evidence type="ECO:0000256" key="10">
    <source>
        <dbReference type="ARBA" id="ARBA00025157"/>
    </source>
</evidence>
<keyword evidence="6" id="KW-0547">Nucleotide-binding</keyword>
<dbReference type="PANTHER" id="PTHR43553:SF23">
    <property type="entry name" value="ABC TRANSPORTER ATP-BINDING COMPONENT"/>
    <property type="match status" value="1"/>
</dbReference>
<comment type="similarity">
    <text evidence="2">Belongs to the ABC transporter superfamily.</text>
</comment>
<evidence type="ECO:0000313" key="13">
    <source>
        <dbReference type="Proteomes" id="UP000254051"/>
    </source>
</evidence>
<feature type="domain" description="ABC transporter" evidence="11">
    <location>
        <begin position="2"/>
        <end position="242"/>
    </location>
</feature>
<organism evidence="12 13">
    <name type="scientific">Faecalicatena contorta</name>
    <dbReference type="NCBI Taxonomy" id="39482"/>
    <lineage>
        <taxon>Bacteria</taxon>
        <taxon>Bacillati</taxon>
        <taxon>Bacillota</taxon>
        <taxon>Clostridia</taxon>
        <taxon>Lachnospirales</taxon>
        <taxon>Lachnospiraceae</taxon>
        <taxon>Faecalicatena</taxon>
    </lineage>
</organism>
<protein>
    <submittedName>
        <fullName evidence="12">Energy-coupling factor transport system ATP-binding protein</fullName>
    </submittedName>
</protein>
<dbReference type="PROSITE" id="PS50893">
    <property type="entry name" value="ABC_TRANSPORTER_2"/>
    <property type="match status" value="2"/>
</dbReference>
<evidence type="ECO:0000313" key="12">
    <source>
        <dbReference type="EMBL" id="SUQ14116.1"/>
    </source>
</evidence>
<keyword evidence="3" id="KW-0813">Transport</keyword>
<evidence type="ECO:0000256" key="7">
    <source>
        <dbReference type="ARBA" id="ARBA00022840"/>
    </source>
</evidence>
<dbReference type="Gene3D" id="3.40.50.300">
    <property type="entry name" value="P-loop containing nucleotide triphosphate hydrolases"/>
    <property type="match status" value="2"/>
</dbReference>
<keyword evidence="13" id="KW-1185">Reference proteome</keyword>
<evidence type="ECO:0000256" key="4">
    <source>
        <dbReference type="ARBA" id="ARBA00022475"/>
    </source>
</evidence>
<dbReference type="PROSITE" id="PS00211">
    <property type="entry name" value="ABC_TRANSPORTER_1"/>
    <property type="match status" value="1"/>
</dbReference>
<dbReference type="InterPro" id="IPR003439">
    <property type="entry name" value="ABC_transporter-like_ATP-bd"/>
</dbReference>
<dbReference type="RefSeq" id="WP_109710711.1">
    <property type="nucleotide sequence ID" value="NZ_QGDS01000005.1"/>
</dbReference>
<gene>
    <name evidence="12" type="ORF">SAMN05216529_10590</name>
</gene>
<dbReference type="AlphaFoldDB" id="A0A315ZWS1"/>
<dbReference type="Pfam" id="PF00005">
    <property type="entry name" value="ABC_tran"/>
    <property type="match status" value="2"/>
</dbReference>